<keyword evidence="2" id="KW-0547">Nucleotide-binding</keyword>
<dbReference type="PANTHER" id="PTHR23074">
    <property type="entry name" value="AAA DOMAIN-CONTAINING"/>
    <property type="match status" value="1"/>
</dbReference>
<dbReference type="InterPro" id="IPR003960">
    <property type="entry name" value="ATPase_AAA_CS"/>
</dbReference>
<dbReference type="InterPro" id="IPR015415">
    <property type="entry name" value="Spast_Vps4_C"/>
</dbReference>
<dbReference type="InterPro" id="IPR003959">
    <property type="entry name" value="ATPase_AAA_core"/>
</dbReference>
<feature type="compositionally biased region" description="Low complexity" evidence="4">
    <location>
        <begin position="389"/>
        <end position="400"/>
    </location>
</feature>
<dbReference type="FunFam" id="1.10.8.60:FF:000022">
    <property type="entry name" value="Fidgetin like 1"/>
    <property type="match status" value="2"/>
</dbReference>
<dbReference type="InterPro" id="IPR027417">
    <property type="entry name" value="P-loop_NTPase"/>
</dbReference>
<feature type="domain" description="AAA+ ATPase" evidence="5">
    <location>
        <begin position="534"/>
        <end position="669"/>
    </location>
</feature>
<dbReference type="InterPro" id="IPR003593">
    <property type="entry name" value="AAA+_ATPase"/>
</dbReference>
<dbReference type="SMART" id="SM00382">
    <property type="entry name" value="AAA"/>
    <property type="match status" value="1"/>
</dbReference>
<gene>
    <name evidence="6" type="ORF">CTI12_AA407940</name>
</gene>
<dbReference type="PANTHER" id="PTHR23074:SF17">
    <property type="entry name" value="FIDGETIN-LIKE PROTEIN 1"/>
    <property type="match status" value="1"/>
</dbReference>
<keyword evidence="3" id="KW-0067">ATP-binding</keyword>
<organism evidence="6 7">
    <name type="scientific">Artemisia annua</name>
    <name type="common">Sweet wormwood</name>
    <dbReference type="NCBI Taxonomy" id="35608"/>
    <lineage>
        <taxon>Eukaryota</taxon>
        <taxon>Viridiplantae</taxon>
        <taxon>Streptophyta</taxon>
        <taxon>Embryophyta</taxon>
        <taxon>Tracheophyta</taxon>
        <taxon>Spermatophyta</taxon>
        <taxon>Magnoliopsida</taxon>
        <taxon>eudicotyledons</taxon>
        <taxon>Gunneridae</taxon>
        <taxon>Pentapetalae</taxon>
        <taxon>asterids</taxon>
        <taxon>campanulids</taxon>
        <taxon>Asterales</taxon>
        <taxon>Asteraceae</taxon>
        <taxon>Asteroideae</taxon>
        <taxon>Anthemideae</taxon>
        <taxon>Artemisiinae</taxon>
        <taxon>Artemisia</taxon>
    </lineage>
</organism>
<comment type="caution">
    <text evidence="6">The sequence shown here is derived from an EMBL/GenBank/DDBJ whole genome shotgun (WGS) entry which is preliminary data.</text>
</comment>
<reference evidence="6 7" key="1">
    <citation type="journal article" date="2018" name="Mol. Plant">
        <title>The genome of Artemisia annua provides insight into the evolution of Asteraceae family and artemisinin biosynthesis.</title>
        <authorList>
            <person name="Shen Q."/>
            <person name="Zhang L."/>
            <person name="Liao Z."/>
            <person name="Wang S."/>
            <person name="Yan T."/>
            <person name="Shi P."/>
            <person name="Liu M."/>
            <person name="Fu X."/>
            <person name="Pan Q."/>
            <person name="Wang Y."/>
            <person name="Lv Z."/>
            <person name="Lu X."/>
            <person name="Zhang F."/>
            <person name="Jiang W."/>
            <person name="Ma Y."/>
            <person name="Chen M."/>
            <person name="Hao X."/>
            <person name="Li L."/>
            <person name="Tang Y."/>
            <person name="Lv G."/>
            <person name="Zhou Y."/>
            <person name="Sun X."/>
            <person name="Brodelius P.E."/>
            <person name="Rose J.K.C."/>
            <person name="Tang K."/>
        </authorList>
    </citation>
    <scope>NUCLEOTIDE SEQUENCE [LARGE SCALE GENOMIC DNA]</scope>
    <source>
        <strain evidence="7">cv. Huhao1</strain>
        <tissue evidence="6">Leaf</tissue>
    </source>
</reference>
<name>A0A2U1M8P0_ARTAN</name>
<protein>
    <submittedName>
        <fullName evidence="6">ATPase, AAA-type, core</fullName>
    </submittedName>
</protein>
<dbReference type="GO" id="GO:0005524">
    <property type="term" value="F:ATP binding"/>
    <property type="evidence" value="ECO:0007669"/>
    <property type="project" value="UniProtKB-KW"/>
</dbReference>
<accession>A0A2U1M8P0</accession>
<feature type="region of interest" description="Disordered" evidence="4">
    <location>
        <begin position="308"/>
        <end position="338"/>
    </location>
</feature>
<dbReference type="Gene3D" id="3.40.50.300">
    <property type="entry name" value="P-loop containing nucleotide triphosphate hydrolases"/>
    <property type="match status" value="3"/>
</dbReference>
<dbReference type="EMBL" id="PKPP01006122">
    <property type="protein sequence ID" value="PWA57586.1"/>
    <property type="molecule type" value="Genomic_DNA"/>
</dbReference>
<dbReference type="SUPFAM" id="SSF52540">
    <property type="entry name" value="P-loop containing nucleoside triphosphate hydrolases"/>
    <property type="match status" value="2"/>
</dbReference>
<dbReference type="InterPro" id="IPR050304">
    <property type="entry name" value="MT-severing_AAA_ATPase"/>
</dbReference>
<dbReference type="PROSITE" id="PS00674">
    <property type="entry name" value="AAA"/>
    <property type="match status" value="1"/>
</dbReference>
<dbReference type="InterPro" id="IPR041569">
    <property type="entry name" value="AAA_lid_3"/>
</dbReference>
<dbReference type="Pfam" id="PF09336">
    <property type="entry name" value="Vps4_C"/>
    <property type="match status" value="2"/>
</dbReference>
<evidence type="ECO:0000259" key="5">
    <source>
        <dbReference type="SMART" id="SM00382"/>
    </source>
</evidence>
<dbReference type="Pfam" id="PF00004">
    <property type="entry name" value="AAA"/>
    <property type="match status" value="2"/>
</dbReference>
<evidence type="ECO:0000313" key="7">
    <source>
        <dbReference type="Proteomes" id="UP000245207"/>
    </source>
</evidence>
<evidence type="ECO:0000256" key="4">
    <source>
        <dbReference type="SAM" id="MobiDB-lite"/>
    </source>
</evidence>
<feature type="compositionally biased region" description="Polar residues" evidence="4">
    <location>
        <begin position="308"/>
        <end position="326"/>
    </location>
</feature>
<evidence type="ECO:0000256" key="2">
    <source>
        <dbReference type="ARBA" id="ARBA00022741"/>
    </source>
</evidence>
<comment type="similarity">
    <text evidence="1">Belongs to the AAA ATPase family.</text>
</comment>
<dbReference type="Proteomes" id="UP000245207">
    <property type="component" value="Unassembled WGS sequence"/>
</dbReference>
<evidence type="ECO:0000256" key="1">
    <source>
        <dbReference type="ARBA" id="ARBA00006914"/>
    </source>
</evidence>
<dbReference type="Gene3D" id="1.10.8.60">
    <property type="match status" value="2"/>
</dbReference>
<dbReference type="AlphaFoldDB" id="A0A2U1M8P0"/>
<dbReference type="STRING" id="35608.A0A2U1M8P0"/>
<sequence>MDKLRGPDGQLPQKLRTLQPLHIEQISNEIMDTATNIGWDDIAGLHHVKECVTEMAIWPLLRAYGLIYSKVAVLQDEAFFYLVPREQWGDAEKLVRALFGVASCRQPAVIFFDEIDSLLSKRTSGGNENETSRRLKTQLLIEMEGYNNGTDQILVIEARAYIVRNLLKKDGLFNLSKKDIDRICKLTEGYSGSDMTNLVKDASMGPVREALRQGTKITKLKQEEMRPVSLQDFEKSLEEVRPSVSSNELATYEDWNNKFGTLSTSKLRENRRLIINLSRKRMPSKENPEFAEASDAFWLHNNNKDASQSLVPHFSSDPNRQANGQAGENPGFVSPKHSSPVVQDFIEIKDDDEPEKQKDIGDKTSKYPFNRISKTLFGSISRAYKSTDDSVSTSNSNKNDYAVPKSFASPTLPPVTPQSNGTSKGHGHKSYVHRITSNWGTTANVSSHSTLGSNGINNLQKSSDMLRGPDGQFPQKLRCLPSDLVERITNEIMNCDTNVRWDDIAGLHHAKKCVTEMVVWPLLRPDIFNGCRSPGRGLLLFGPPGTGKTMIGKAIAGEAKATFFHISASSLTSKWFGEGEKLVRSLFAVASCCQPAVIFVDEIDSLLSKRKSQEHEASRRLKTQFLIEMEGFDNANDQVLLIGATNRPQELDEAARRRLTKRFYIPLPSSVFQFYSTNMRKIIPLGGKDARAWIVRSLLEKDGLFKLSKEDIDNICKFTEGYSGSDMKNLVKDASMGPVREALIQGLEIPKLKKEDMRSVTLQDFVDSLQEMRPSVSSNELGEYEDWNNKFGSLSLPKTSVLSKHASGWSGDKVKDVSKREGLDSIDRHRKKLKTNALGGYTKLSSDAQTVINLDDDVYEIPPLIDFNTSKKAEKEKVTEEINSQNNNGEIMDVVKGIYESMQTKIRVKEIESLYKDTSNMPEEIKRIYLKRCQEIIEKYNL</sequence>
<dbReference type="GO" id="GO:0016887">
    <property type="term" value="F:ATP hydrolysis activity"/>
    <property type="evidence" value="ECO:0007669"/>
    <property type="project" value="InterPro"/>
</dbReference>
<evidence type="ECO:0000256" key="3">
    <source>
        <dbReference type="ARBA" id="ARBA00022840"/>
    </source>
</evidence>
<dbReference type="OrthoDB" id="10251136at2759"/>
<evidence type="ECO:0000313" key="6">
    <source>
        <dbReference type="EMBL" id="PWA57586.1"/>
    </source>
</evidence>
<dbReference type="Pfam" id="PF17862">
    <property type="entry name" value="AAA_lid_3"/>
    <property type="match status" value="2"/>
</dbReference>
<keyword evidence="7" id="KW-1185">Reference proteome</keyword>
<dbReference type="FunFam" id="3.40.50.300:FF:000093">
    <property type="entry name" value="Fidgetin-like 1"/>
    <property type="match status" value="1"/>
</dbReference>
<proteinExistence type="inferred from homology"/>
<feature type="region of interest" description="Disordered" evidence="4">
    <location>
        <begin position="385"/>
        <end position="429"/>
    </location>
</feature>